<dbReference type="Proteomes" id="UP001180754">
    <property type="component" value="Unassembled WGS sequence"/>
</dbReference>
<dbReference type="PANTHER" id="PTHR43775">
    <property type="entry name" value="FATTY ACID SYNTHASE"/>
    <property type="match status" value="1"/>
</dbReference>
<protein>
    <submittedName>
        <fullName evidence="4">SDR family NAD(P)-dependent oxidoreductase</fullName>
    </submittedName>
</protein>
<evidence type="ECO:0000313" key="4">
    <source>
        <dbReference type="EMBL" id="MDT0550532.1"/>
    </source>
</evidence>
<evidence type="ECO:0000259" key="3">
    <source>
        <dbReference type="SMART" id="SM00822"/>
    </source>
</evidence>
<dbReference type="EMBL" id="JAVRFD010000219">
    <property type="protein sequence ID" value="MDT0550532.1"/>
    <property type="molecule type" value="Genomic_DNA"/>
</dbReference>
<sequence>RGAVAADGTEEVRPGQAQVWGLGRVAALEHPLRWGGLVDLPDPLDGPALDGLCAVLAGRDGEDQVAVRAPVPLGRRLVPAPEPAVPAPAPWTVRGTVLVTGGTGGLGAQVARWLAERGAEHLVLLSRRGPEAPGADGLTDALAALGARSTLLACDVADRTALERVLERLRDAGDTVRAVVHTAGLTSDTPLMDCTPEELARLTAAKT</sequence>
<evidence type="ECO:0000256" key="2">
    <source>
        <dbReference type="ARBA" id="ARBA00023268"/>
    </source>
</evidence>
<name>A0ABU2XYG3_9ACTN</name>
<dbReference type="InterPro" id="IPR057326">
    <property type="entry name" value="KR_dom"/>
</dbReference>
<accession>A0ABU2XYG3</accession>
<feature type="domain" description="Ketoreductase" evidence="3">
    <location>
        <begin position="95"/>
        <end position="207"/>
    </location>
</feature>
<keyword evidence="2" id="KW-0511">Multifunctional enzyme</keyword>
<dbReference type="InterPro" id="IPR036291">
    <property type="entry name" value="NAD(P)-bd_dom_sf"/>
</dbReference>
<proteinExistence type="predicted"/>
<reference evidence="4" key="1">
    <citation type="submission" date="2024-05" db="EMBL/GenBank/DDBJ databases">
        <title>30 novel species of actinomycetes from the DSMZ collection.</title>
        <authorList>
            <person name="Nouioui I."/>
        </authorList>
    </citation>
    <scope>NUCLEOTIDE SEQUENCE</scope>
    <source>
        <strain evidence="4">DSM 41529</strain>
    </source>
</reference>
<dbReference type="InterPro" id="IPR050091">
    <property type="entry name" value="PKS_NRPS_Biosynth_Enz"/>
</dbReference>
<feature type="non-terminal residue" evidence="4">
    <location>
        <position position="207"/>
    </location>
</feature>
<comment type="caution">
    <text evidence="4">The sequence shown here is derived from an EMBL/GenBank/DDBJ whole genome shotgun (WGS) entry which is preliminary data.</text>
</comment>
<dbReference type="SUPFAM" id="SSF51735">
    <property type="entry name" value="NAD(P)-binding Rossmann-fold domains"/>
    <property type="match status" value="2"/>
</dbReference>
<evidence type="ECO:0000313" key="5">
    <source>
        <dbReference type="Proteomes" id="UP001180754"/>
    </source>
</evidence>
<feature type="non-terminal residue" evidence="4">
    <location>
        <position position="1"/>
    </location>
</feature>
<keyword evidence="5" id="KW-1185">Reference proteome</keyword>
<organism evidence="4 5">
    <name type="scientific">Streptomyces lonegramiae</name>
    <dbReference type="NCBI Taxonomy" id="3075524"/>
    <lineage>
        <taxon>Bacteria</taxon>
        <taxon>Bacillati</taxon>
        <taxon>Actinomycetota</taxon>
        <taxon>Actinomycetes</taxon>
        <taxon>Kitasatosporales</taxon>
        <taxon>Streptomycetaceae</taxon>
        <taxon>Streptomyces</taxon>
    </lineage>
</organism>
<dbReference type="RefSeq" id="WP_311731053.1">
    <property type="nucleotide sequence ID" value="NZ_JAVRFD010000219.1"/>
</dbReference>
<dbReference type="InterPro" id="IPR013968">
    <property type="entry name" value="PKS_KR"/>
</dbReference>
<keyword evidence="1" id="KW-0808">Transferase</keyword>
<dbReference type="Gene3D" id="3.40.50.720">
    <property type="entry name" value="NAD(P)-binding Rossmann-like Domain"/>
    <property type="match status" value="1"/>
</dbReference>
<gene>
    <name evidence="4" type="ORF">RND15_49090</name>
</gene>
<dbReference type="PANTHER" id="PTHR43775:SF51">
    <property type="entry name" value="INACTIVE PHENOLPHTHIOCEROL SYNTHESIS POLYKETIDE SYNTHASE TYPE I PKS1-RELATED"/>
    <property type="match status" value="1"/>
</dbReference>
<dbReference type="SMART" id="SM00822">
    <property type="entry name" value="PKS_KR"/>
    <property type="match status" value="1"/>
</dbReference>
<evidence type="ECO:0000256" key="1">
    <source>
        <dbReference type="ARBA" id="ARBA00022679"/>
    </source>
</evidence>
<dbReference type="Pfam" id="PF08659">
    <property type="entry name" value="KR"/>
    <property type="match status" value="1"/>
</dbReference>